<protein>
    <submittedName>
        <fullName evidence="1">6709_t:CDS:1</fullName>
    </submittedName>
</protein>
<name>A0A9W4SZ94_9GLOM</name>
<organism evidence="1 2">
    <name type="scientific">Funneliformis geosporum</name>
    <dbReference type="NCBI Taxonomy" id="1117311"/>
    <lineage>
        <taxon>Eukaryota</taxon>
        <taxon>Fungi</taxon>
        <taxon>Fungi incertae sedis</taxon>
        <taxon>Mucoromycota</taxon>
        <taxon>Glomeromycotina</taxon>
        <taxon>Glomeromycetes</taxon>
        <taxon>Glomerales</taxon>
        <taxon>Glomeraceae</taxon>
        <taxon>Funneliformis</taxon>
    </lineage>
</organism>
<sequence>YSHNSTGLFNLFFKWIESVLNFIRDGLTEQIDVQLLIDTVLTTVERDLLSTELDDLMNIMYNDINKDSIDYDRNDNDNDDYYGWKIKMDKHEDDKDSQDSDSSSNSMIDINHKREFPSYAKIIISIRKVNKQLYA</sequence>
<keyword evidence="2" id="KW-1185">Reference proteome</keyword>
<feature type="non-terminal residue" evidence="1">
    <location>
        <position position="135"/>
    </location>
</feature>
<accession>A0A9W4SZ94</accession>
<evidence type="ECO:0000313" key="2">
    <source>
        <dbReference type="Proteomes" id="UP001153678"/>
    </source>
</evidence>
<dbReference type="AlphaFoldDB" id="A0A9W4SZ94"/>
<dbReference type="EMBL" id="CAMKVN010003962">
    <property type="protein sequence ID" value="CAI2186009.1"/>
    <property type="molecule type" value="Genomic_DNA"/>
</dbReference>
<proteinExistence type="predicted"/>
<evidence type="ECO:0000313" key="1">
    <source>
        <dbReference type="EMBL" id="CAI2186009.1"/>
    </source>
</evidence>
<gene>
    <name evidence="1" type="ORF">FWILDA_LOCUS12362</name>
</gene>
<reference evidence="1" key="1">
    <citation type="submission" date="2022-08" db="EMBL/GenBank/DDBJ databases">
        <authorList>
            <person name="Kallberg Y."/>
            <person name="Tangrot J."/>
            <person name="Rosling A."/>
        </authorList>
    </citation>
    <scope>NUCLEOTIDE SEQUENCE</scope>
    <source>
        <strain evidence="1">Wild A</strain>
    </source>
</reference>
<comment type="caution">
    <text evidence="1">The sequence shown here is derived from an EMBL/GenBank/DDBJ whole genome shotgun (WGS) entry which is preliminary data.</text>
</comment>
<dbReference type="Proteomes" id="UP001153678">
    <property type="component" value="Unassembled WGS sequence"/>
</dbReference>